<dbReference type="EMBL" id="JBHSEC010000019">
    <property type="protein sequence ID" value="MFC4410828.1"/>
    <property type="molecule type" value="Genomic_DNA"/>
</dbReference>
<evidence type="ECO:0000256" key="1">
    <source>
        <dbReference type="SAM" id="MobiDB-lite"/>
    </source>
</evidence>
<reference evidence="3" key="1">
    <citation type="journal article" date="2019" name="Int. J. Syst. Evol. Microbiol.">
        <title>The Global Catalogue of Microorganisms (GCM) 10K type strain sequencing project: providing services to taxonomists for standard genome sequencing and annotation.</title>
        <authorList>
            <consortium name="The Broad Institute Genomics Platform"/>
            <consortium name="The Broad Institute Genome Sequencing Center for Infectious Disease"/>
            <person name="Wu L."/>
            <person name="Ma J."/>
        </authorList>
    </citation>
    <scope>NUCLEOTIDE SEQUENCE [LARGE SCALE GENOMIC DNA]</scope>
    <source>
        <strain evidence="3">CCUG 59778</strain>
    </source>
</reference>
<feature type="compositionally biased region" description="Low complexity" evidence="1">
    <location>
        <begin position="191"/>
        <end position="200"/>
    </location>
</feature>
<keyword evidence="3" id="KW-1185">Reference proteome</keyword>
<proteinExistence type="predicted"/>
<feature type="compositionally biased region" description="Low complexity" evidence="1">
    <location>
        <begin position="129"/>
        <end position="153"/>
    </location>
</feature>
<name>A0ABV8X4H4_9LACT</name>
<gene>
    <name evidence="2" type="ORF">ACFOZY_10415</name>
</gene>
<sequence>MKKRVTRRFFAIIMIGFMLFWTAMPSLGMAAFMTYGTPIQYGTPITGVKPMTGGEFMVPGNVYDYGNPVSGGQPGSTGQIIIPQNPSANGQFILPNIINSPKYNFLITGNAMDPGNVMTPGEVSGGGDAVNAGDASSNGNAGEGGNPAQNGEALNGGDASGGGNTANGGDPAEGGSALDGGDPSSSGDAVSAGNTTNGNTISGGDGSNNGEITPGEAGDGNALDGGTPGEGGTSPEGNSPDGVNPLNPNDGAPGGSGQDSSGPTGNGGGGDATNPSTDQTPLQGFFKTLKDGKRYFVTYKNHLANMLDGTLSIMAGFKLTDLNTASGKKNLWRISGDPTAVKGSGKLSTWLNMRYSDYLNSFENSKAVVKGKGGGVAEIGKDGKKTTRNWSIFAPRDGQDLKQKRIQGFLDEIGPKSIWNKSKDYMKKNWIPTNKDFFGKTALAKGNGIANIFLSVGSRLAENAADPSRTGTDLAAGITTDVLLGAGQTAVSAAAGWGASVATAAAVGSVVPGVGTVVGAAVGFGLAWFMSTETGKGISRRVEGVVKAGINKAKDFGKGIVNGLKGLFGG</sequence>
<feature type="region of interest" description="Disordered" evidence="1">
    <location>
        <begin position="117"/>
        <end position="283"/>
    </location>
</feature>
<organism evidence="2 3">
    <name type="scientific">Chungangia koreensis</name>
    <dbReference type="NCBI Taxonomy" id="752657"/>
    <lineage>
        <taxon>Bacteria</taxon>
        <taxon>Bacillati</taxon>
        <taxon>Bacillota</taxon>
        <taxon>Bacilli</taxon>
        <taxon>Lactobacillales</taxon>
        <taxon>Chungangia</taxon>
    </lineage>
</organism>
<comment type="caution">
    <text evidence="2">The sequence shown here is derived from an EMBL/GenBank/DDBJ whole genome shotgun (WGS) entry which is preliminary data.</text>
</comment>
<protein>
    <submittedName>
        <fullName evidence="2">Uncharacterized protein</fullName>
    </submittedName>
</protein>
<dbReference type="RefSeq" id="WP_378155117.1">
    <property type="nucleotide sequence ID" value="NZ_JBHSEC010000019.1"/>
</dbReference>
<dbReference type="Proteomes" id="UP001595817">
    <property type="component" value="Unassembled WGS sequence"/>
</dbReference>
<evidence type="ECO:0000313" key="2">
    <source>
        <dbReference type="EMBL" id="MFC4410828.1"/>
    </source>
</evidence>
<evidence type="ECO:0000313" key="3">
    <source>
        <dbReference type="Proteomes" id="UP001595817"/>
    </source>
</evidence>
<accession>A0ABV8X4H4</accession>